<protein>
    <submittedName>
        <fullName evidence="5">Probable disease resistance protein at5g66910</fullName>
    </submittedName>
</protein>
<dbReference type="OrthoDB" id="2016095at2759"/>
<evidence type="ECO:0000259" key="4">
    <source>
        <dbReference type="PROSITE" id="PS51153"/>
    </source>
</evidence>
<name>A0A830DF23_9LAMI</name>
<accession>A0A830DF23</accession>
<evidence type="ECO:0000256" key="2">
    <source>
        <dbReference type="ARBA" id="ARBA00022821"/>
    </source>
</evidence>
<keyword evidence="2" id="KW-0611">Plant defense</keyword>
<dbReference type="Proteomes" id="UP000653305">
    <property type="component" value="Unassembled WGS sequence"/>
</dbReference>
<dbReference type="Pfam" id="PF05659">
    <property type="entry name" value="RPW8"/>
    <property type="match status" value="1"/>
</dbReference>
<dbReference type="Pfam" id="PF00931">
    <property type="entry name" value="NB-ARC"/>
    <property type="match status" value="1"/>
</dbReference>
<dbReference type="SUPFAM" id="SSF52540">
    <property type="entry name" value="P-loop containing nucleoside triphosphate hydrolases"/>
    <property type="match status" value="1"/>
</dbReference>
<dbReference type="EMBL" id="BMAC01001260">
    <property type="protein sequence ID" value="GFQ06564.1"/>
    <property type="molecule type" value="Genomic_DNA"/>
</dbReference>
<dbReference type="PROSITE" id="PS51153">
    <property type="entry name" value="RPW8"/>
    <property type="match status" value="1"/>
</dbReference>
<feature type="domain" description="RPW8" evidence="4">
    <location>
        <begin position="1"/>
        <end position="149"/>
    </location>
</feature>
<reference evidence="5" key="1">
    <citation type="submission" date="2020-07" db="EMBL/GenBank/DDBJ databases">
        <title>Ethylene signaling mediates host invasion by parasitic plants.</title>
        <authorList>
            <person name="Yoshida S."/>
        </authorList>
    </citation>
    <scope>NUCLEOTIDE SEQUENCE</scope>
    <source>
        <strain evidence="5">Okayama</strain>
    </source>
</reference>
<dbReference type="Gene3D" id="3.40.50.300">
    <property type="entry name" value="P-loop containing nucleotide triphosphate hydrolases"/>
    <property type="match status" value="1"/>
</dbReference>
<dbReference type="InterPro" id="IPR008808">
    <property type="entry name" value="Powdery_mildew-R_dom"/>
</dbReference>
<feature type="signal peptide" evidence="3">
    <location>
        <begin position="1"/>
        <end position="24"/>
    </location>
</feature>
<sequence>MEALICGSALGAAFELLFTTVIDAAQKAANFNSDLRRLKSTLDSIKLAIGDIQRFDRILETPPLQTKMLADQLNRGASLVRKCVDVKRNVFKKLYYSRKLSKLDFELLRFFQTELQVFHLRETKKVSVGVNQIAAQLERSVIGGPSSNRFAGWCSAPGPPDFVVGLENPLEDVRGKLLEDGGNVLVVSAPGGCGKTTLAKKVCHDETIRGNFIINYYFFIP</sequence>
<evidence type="ECO:0000256" key="3">
    <source>
        <dbReference type="SAM" id="SignalP"/>
    </source>
</evidence>
<dbReference type="PANTHER" id="PTHR36766">
    <property type="entry name" value="PLANT BROAD-SPECTRUM MILDEW RESISTANCE PROTEIN RPW8"/>
    <property type="match status" value="1"/>
</dbReference>
<dbReference type="GO" id="GO:0006952">
    <property type="term" value="P:defense response"/>
    <property type="evidence" value="ECO:0007669"/>
    <property type="project" value="UniProtKB-KW"/>
</dbReference>
<evidence type="ECO:0000256" key="1">
    <source>
        <dbReference type="ARBA" id="ARBA00008894"/>
    </source>
</evidence>
<comment type="caution">
    <text evidence="5">The sequence shown here is derived from an EMBL/GenBank/DDBJ whole genome shotgun (WGS) entry which is preliminary data.</text>
</comment>
<evidence type="ECO:0000313" key="6">
    <source>
        <dbReference type="Proteomes" id="UP000653305"/>
    </source>
</evidence>
<feature type="chain" id="PRO_5032721678" evidence="3">
    <location>
        <begin position="25"/>
        <end position="221"/>
    </location>
</feature>
<comment type="similarity">
    <text evidence="1">Belongs to the disease resistance NB-LRR family.</text>
</comment>
<dbReference type="AlphaFoldDB" id="A0A830DF23"/>
<organism evidence="5 6">
    <name type="scientific">Phtheirospermum japonicum</name>
    <dbReference type="NCBI Taxonomy" id="374723"/>
    <lineage>
        <taxon>Eukaryota</taxon>
        <taxon>Viridiplantae</taxon>
        <taxon>Streptophyta</taxon>
        <taxon>Embryophyta</taxon>
        <taxon>Tracheophyta</taxon>
        <taxon>Spermatophyta</taxon>
        <taxon>Magnoliopsida</taxon>
        <taxon>eudicotyledons</taxon>
        <taxon>Gunneridae</taxon>
        <taxon>Pentapetalae</taxon>
        <taxon>asterids</taxon>
        <taxon>lamiids</taxon>
        <taxon>Lamiales</taxon>
        <taxon>Orobanchaceae</taxon>
        <taxon>Orobanchaceae incertae sedis</taxon>
        <taxon>Phtheirospermum</taxon>
    </lineage>
</organism>
<keyword evidence="3" id="KW-0732">Signal</keyword>
<dbReference type="PANTHER" id="PTHR36766:SF3">
    <property type="entry name" value="RPW8 DOMAIN-CONTAINING PROTEIN"/>
    <property type="match status" value="1"/>
</dbReference>
<evidence type="ECO:0000313" key="5">
    <source>
        <dbReference type="EMBL" id="GFQ06564.1"/>
    </source>
</evidence>
<dbReference type="InterPro" id="IPR027417">
    <property type="entry name" value="P-loop_NTPase"/>
</dbReference>
<dbReference type="GO" id="GO:0043531">
    <property type="term" value="F:ADP binding"/>
    <property type="evidence" value="ECO:0007669"/>
    <property type="project" value="InterPro"/>
</dbReference>
<keyword evidence="6" id="KW-1185">Reference proteome</keyword>
<proteinExistence type="inferred from homology"/>
<dbReference type="InterPro" id="IPR002182">
    <property type="entry name" value="NB-ARC"/>
</dbReference>
<gene>
    <name evidence="5" type="ORF">PHJA_002800400</name>
</gene>